<reference evidence="3" key="1">
    <citation type="submission" date="2022-11" db="UniProtKB">
        <authorList>
            <consortium name="WormBaseParasite"/>
        </authorList>
    </citation>
    <scope>IDENTIFICATION</scope>
</reference>
<dbReference type="SUPFAM" id="SSF111347">
    <property type="entry name" value="Rap/Ran-GAP"/>
    <property type="match status" value="1"/>
</dbReference>
<dbReference type="InterPro" id="IPR039930">
    <property type="entry name" value="RALGAPB"/>
</dbReference>
<name>A0A915ES56_9BILA</name>
<dbReference type="PANTHER" id="PTHR21344:SF1">
    <property type="entry name" value="RAL GTPASE-ACTIVATING PROTEIN SUBUNIT BETA"/>
    <property type="match status" value="1"/>
</dbReference>
<organism evidence="2 3">
    <name type="scientific">Ditylenchus dipsaci</name>
    <dbReference type="NCBI Taxonomy" id="166011"/>
    <lineage>
        <taxon>Eukaryota</taxon>
        <taxon>Metazoa</taxon>
        <taxon>Ecdysozoa</taxon>
        <taxon>Nematoda</taxon>
        <taxon>Chromadorea</taxon>
        <taxon>Rhabditida</taxon>
        <taxon>Tylenchina</taxon>
        <taxon>Tylenchomorpha</taxon>
        <taxon>Sphaerularioidea</taxon>
        <taxon>Anguinidae</taxon>
        <taxon>Anguininae</taxon>
        <taxon>Ditylenchus</taxon>
    </lineage>
</organism>
<dbReference type="GO" id="GO:0051056">
    <property type="term" value="P:regulation of small GTPase mediated signal transduction"/>
    <property type="evidence" value="ECO:0007669"/>
    <property type="project" value="InterPro"/>
</dbReference>
<evidence type="ECO:0000313" key="3">
    <source>
        <dbReference type="WBParaSite" id="jg9220"/>
    </source>
</evidence>
<dbReference type="Proteomes" id="UP000887574">
    <property type="component" value="Unplaced"/>
</dbReference>
<evidence type="ECO:0000256" key="1">
    <source>
        <dbReference type="SAM" id="MobiDB-lite"/>
    </source>
</evidence>
<dbReference type="WBParaSite" id="jg9220">
    <property type="protein sequence ID" value="jg9220"/>
    <property type="gene ID" value="jg9220"/>
</dbReference>
<feature type="region of interest" description="Disordered" evidence="1">
    <location>
        <begin position="524"/>
        <end position="555"/>
    </location>
</feature>
<sequence length="716" mass="79268">MKQKLITEPSHFIVAAYYSLGCWLCAAPQLAEIESSLSTVAQIIEFGMTGGKGLTPENYKPASQRVRDAAENLLETLFSDLKKISRNSTFLAIDDEANLMKKFGKEDISLENFQYFLLGESTIVGLHEAQHIHVISNGLPTVLAVFRTPFHRQHSTYFQLLPKTCSEKNGQPDAQSPGSCSVTSEKSKAETSASGEESKEQSGMVQFEFPPGINKPQCKLDAEFQPLDAMEPIPEGAGSAVGDRDSRNVWIQSSLGAFLSQPPKPEDPVSKCNSLRVFLYDMGLINRNAFGKQLIPLNTVNMDFFRQSLHFYVDRAPVKLLETVSMFYVRDGQRTAAEILNNNTKLQATSGEFCSLMCALGKAVDVESHAHWTGHWETAFLGEKVKKKSASQTKQNHYTLDGITNALWWANNQIEVAYVLPTEHSKRASKIALANGADQANGTKLLFSQTSKQLSSQSFKLPNNLLQIAETHHEPTEKEDMLVFRPRPSSPFPLDSKSRETYINESFEQLSALEEEYRRLSAAVNHPEDSTPTPDSKENLLRAPLPDSSRRLSHGPQISTFNLFTSLSPISLLVDEEVPAPPKPKPMLHSLISQLSTDSGQSNHSPKTAGSGPGTPQPLDLVVPSYTTTIITASTNTMSMMQATAIVVRSARFSPIDDNTIHPPPPRRRAGSGRRCQPFRSRLIPISRNQVHLLFFLRQSLPPANHFENSNCPAHL</sequence>
<feature type="compositionally biased region" description="Polar residues" evidence="1">
    <location>
        <begin position="595"/>
        <end position="608"/>
    </location>
</feature>
<keyword evidence="2" id="KW-1185">Reference proteome</keyword>
<dbReference type="GO" id="GO:0005096">
    <property type="term" value="F:GTPase activator activity"/>
    <property type="evidence" value="ECO:0007669"/>
    <property type="project" value="InterPro"/>
</dbReference>
<proteinExistence type="predicted"/>
<feature type="region of interest" description="Disordered" evidence="1">
    <location>
        <begin position="656"/>
        <end position="675"/>
    </location>
</feature>
<feature type="region of interest" description="Disordered" evidence="1">
    <location>
        <begin position="595"/>
        <end position="620"/>
    </location>
</feature>
<protein>
    <submittedName>
        <fullName evidence="3">Uncharacterized protein</fullName>
    </submittedName>
</protein>
<evidence type="ECO:0000313" key="2">
    <source>
        <dbReference type="Proteomes" id="UP000887574"/>
    </source>
</evidence>
<feature type="compositionally biased region" description="Polar residues" evidence="1">
    <location>
        <begin position="168"/>
        <end position="195"/>
    </location>
</feature>
<accession>A0A915ES56</accession>
<dbReference type="Gene3D" id="3.40.50.11210">
    <property type="entry name" value="Rap/Ran-GAP"/>
    <property type="match status" value="1"/>
</dbReference>
<dbReference type="AlphaFoldDB" id="A0A915ES56"/>
<dbReference type="PANTHER" id="PTHR21344">
    <property type="entry name" value="RAL GTPASE-ACTIVATING PROTEIN SUBUNIT BETA"/>
    <property type="match status" value="1"/>
</dbReference>
<dbReference type="InterPro" id="IPR035974">
    <property type="entry name" value="Rap/Ran-GAP_sf"/>
</dbReference>
<feature type="region of interest" description="Disordered" evidence="1">
    <location>
        <begin position="168"/>
        <end position="203"/>
    </location>
</feature>